<evidence type="ECO:0000313" key="3">
    <source>
        <dbReference type="EMBL" id="MBB5353193.1"/>
    </source>
</evidence>
<evidence type="ECO:0000313" key="4">
    <source>
        <dbReference type="Proteomes" id="UP000557717"/>
    </source>
</evidence>
<keyword evidence="1" id="KW-0732">Signal</keyword>
<gene>
    <name evidence="3" type="ORF">HNR46_003447</name>
</gene>
<organism evidence="3 4">
    <name type="scientific">Haloferula luteola</name>
    <dbReference type="NCBI Taxonomy" id="595692"/>
    <lineage>
        <taxon>Bacteria</taxon>
        <taxon>Pseudomonadati</taxon>
        <taxon>Verrucomicrobiota</taxon>
        <taxon>Verrucomicrobiia</taxon>
        <taxon>Verrucomicrobiales</taxon>
        <taxon>Verrucomicrobiaceae</taxon>
        <taxon>Haloferula</taxon>
    </lineage>
</organism>
<feature type="signal peptide" evidence="1">
    <location>
        <begin position="1"/>
        <end position="21"/>
    </location>
</feature>
<dbReference type="Proteomes" id="UP000557717">
    <property type="component" value="Unassembled WGS sequence"/>
</dbReference>
<protein>
    <recommendedName>
        <fullName evidence="2">Ice-binding protein C-terminal domain-containing protein</fullName>
    </recommendedName>
</protein>
<dbReference type="AlphaFoldDB" id="A0A840V6C1"/>
<keyword evidence="4" id="KW-1185">Reference proteome</keyword>
<dbReference type="Pfam" id="PF07589">
    <property type="entry name" value="PEP-CTERM"/>
    <property type="match status" value="1"/>
</dbReference>
<dbReference type="EMBL" id="JACHFD010000021">
    <property type="protein sequence ID" value="MBB5353193.1"/>
    <property type="molecule type" value="Genomic_DNA"/>
</dbReference>
<proteinExistence type="predicted"/>
<sequence length="257" mass="26463">MKSRFLLVFGLAGIVLPAAQAAVSVTSWKDVAPSGSAGNSYDPASSNVLFTPSSTDLAQGLTAAVAYESTTNPGDVGDVFYESAAGPSVWTDGSISTVYATSGMDAANHASYGVITGYTGSYVLQTFVTFDLGSVYDLSQIDVYTGWNDSGRDDSSFTILVSSDGLTFDLLGSYAKGSDDTGTYTSPVTNLHSFTDDGGAALATGVQYVQLQFTDADNARAGLVEVDVFAAVPEPATVGLAGLGLLAGVSRRRRTAC</sequence>
<accession>A0A840V6C1</accession>
<dbReference type="NCBIfam" id="TIGR02595">
    <property type="entry name" value="PEP_CTERM"/>
    <property type="match status" value="1"/>
</dbReference>
<dbReference type="SUPFAM" id="SSF49785">
    <property type="entry name" value="Galactose-binding domain-like"/>
    <property type="match status" value="1"/>
</dbReference>
<dbReference type="InterPro" id="IPR013424">
    <property type="entry name" value="Ice-binding_C"/>
</dbReference>
<dbReference type="InterPro" id="IPR008979">
    <property type="entry name" value="Galactose-bd-like_sf"/>
</dbReference>
<name>A0A840V6C1_9BACT</name>
<feature type="chain" id="PRO_5032534675" description="Ice-binding protein C-terminal domain-containing protein" evidence="1">
    <location>
        <begin position="22"/>
        <end position="257"/>
    </location>
</feature>
<dbReference type="RefSeq" id="WP_184020829.1">
    <property type="nucleotide sequence ID" value="NZ_JACHFD010000021.1"/>
</dbReference>
<evidence type="ECO:0000259" key="2">
    <source>
        <dbReference type="Pfam" id="PF07589"/>
    </source>
</evidence>
<feature type="domain" description="Ice-binding protein C-terminal" evidence="2">
    <location>
        <begin position="231"/>
        <end position="254"/>
    </location>
</feature>
<reference evidence="3 4" key="1">
    <citation type="submission" date="2020-08" db="EMBL/GenBank/DDBJ databases">
        <title>Genomic Encyclopedia of Type Strains, Phase IV (KMG-IV): sequencing the most valuable type-strain genomes for metagenomic binning, comparative biology and taxonomic classification.</title>
        <authorList>
            <person name="Goeker M."/>
        </authorList>
    </citation>
    <scope>NUCLEOTIDE SEQUENCE [LARGE SCALE GENOMIC DNA]</scope>
    <source>
        <strain evidence="3 4">YC6886</strain>
    </source>
</reference>
<comment type="caution">
    <text evidence="3">The sequence shown here is derived from an EMBL/GenBank/DDBJ whole genome shotgun (WGS) entry which is preliminary data.</text>
</comment>
<dbReference type="Gene3D" id="2.60.120.260">
    <property type="entry name" value="Galactose-binding domain-like"/>
    <property type="match status" value="1"/>
</dbReference>
<evidence type="ECO:0000256" key="1">
    <source>
        <dbReference type="SAM" id="SignalP"/>
    </source>
</evidence>